<keyword evidence="1" id="KW-0472">Membrane</keyword>
<gene>
    <name evidence="2" type="ORF">DD666_01300</name>
</gene>
<protein>
    <submittedName>
        <fullName evidence="2">Uncharacterized protein</fullName>
    </submittedName>
</protein>
<evidence type="ECO:0000313" key="3">
    <source>
        <dbReference type="Proteomes" id="UP000264036"/>
    </source>
</evidence>
<organism evidence="2 3">
    <name type="scientific">Advenella kashmirensis</name>
    <dbReference type="NCBI Taxonomy" id="310575"/>
    <lineage>
        <taxon>Bacteria</taxon>
        <taxon>Pseudomonadati</taxon>
        <taxon>Pseudomonadota</taxon>
        <taxon>Betaproteobacteria</taxon>
        <taxon>Burkholderiales</taxon>
        <taxon>Alcaligenaceae</taxon>
    </lineage>
</organism>
<evidence type="ECO:0000256" key="1">
    <source>
        <dbReference type="SAM" id="Phobius"/>
    </source>
</evidence>
<reference evidence="2 3" key="1">
    <citation type="journal article" date="2018" name="Nat. Biotechnol.">
        <title>A standardized bacterial taxonomy based on genome phylogeny substantially revises the tree of life.</title>
        <authorList>
            <person name="Parks D.H."/>
            <person name="Chuvochina M."/>
            <person name="Waite D.W."/>
            <person name="Rinke C."/>
            <person name="Skarshewski A."/>
            <person name="Chaumeil P.A."/>
            <person name="Hugenholtz P."/>
        </authorList>
    </citation>
    <scope>NUCLEOTIDE SEQUENCE [LARGE SCALE GENOMIC DNA]</scope>
    <source>
        <strain evidence="2">UBA10707</strain>
    </source>
</reference>
<feature type="transmembrane region" description="Helical" evidence="1">
    <location>
        <begin position="21"/>
        <end position="41"/>
    </location>
</feature>
<dbReference type="Proteomes" id="UP000264036">
    <property type="component" value="Unassembled WGS sequence"/>
</dbReference>
<comment type="caution">
    <text evidence="2">The sequence shown here is derived from an EMBL/GenBank/DDBJ whole genome shotgun (WGS) entry which is preliminary data.</text>
</comment>
<feature type="transmembrane region" description="Helical" evidence="1">
    <location>
        <begin position="61"/>
        <end position="82"/>
    </location>
</feature>
<proteinExistence type="predicted"/>
<sequence>MITLALPALILSYIAGRFTSVKISVILLTVLLVVLVGWVFFMTSEGRTQLAAMYDSSVLVALLAGHLAFPIFVAATYGLLIGQWSQKRRKSQKG</sequence>
<keyword evidence="1" id="KW-1133">Transmembrane helix</keyword>
<name>A0A356LBY7_9BURK</name>
<keyword evidence="1" id="KW-0812">Transmembrane</keyword>
<dbReference type="EMBL" id="DOEK01000004">
    <property type="protein sequence ID" value="HBP28035.1"/>
    <property type="molecule type" value="Genomic_DNA"/>
</dbReference>
<dbReference type="AlphaFoldDB" id="A0A356LBY7"/>
<accession>A0A356LBY7</accession>
<evidence type="ECO:0000313" key="2">
    <source>
        <dbReference type="EMBL" id="HBP28035.1"/>
    </source>
</evidence>